<reference evidence="2" key="1">
    <citation type="journal article" date="2022" name="Mol. Ecol. Resour.">
        <title>The genomes of chicory, endive, great burdock and yacon provide insights into Asteraceae palaeo-polyploidization history and plant inulin production.</title>
        <authorList>
            <person name="Fan W."/>
            <person name="Wang S."/>
            <person name="Wang H."/>
            <person name="Wang A."/>
            <person name="Jiang F."/>
            <person name="Liu H."/>
            <person name="Zhao H."/>
            <person name="Xu D."/>
            <person name="Zhang Y."/>
        </authorList>
    </citation>
    <scope>NUCLEOTIDE SEQUENCE [LARGE SCALE GENOMIC DNA]</scope>
    <source>
        <strain evidence="2">cv. Yunnan</strain>
    </source>
</reference>
<evidence type="ECO:0000313" key="2">
    <source>
        <dbReference type="Proteomes" id="UP001056120"/>
    </source>
</evidence>
<protein>
    <submittedName>
        <fullName evidence="1">Uncharacterized protein</fullName>
    </submittedName>
</protein>
<organism evidence="1 2">
    <name type="scientific">Smallanthus sonchifolius</name>
    <dbReference type="NCBI Taxonomy" id="185202"/>
    <lineage>
        <taxon>Eukaryota</taxon>
        <taxon>Viridiplantae</taxon>
        <taxon>Streptophyta</taxon>
        <taxon>Embryophyta</taxon>
        <taxon>Tracheophyta</taxon>
        <taxon>Spermatophyta</taxon>
        <taxon>Magnoliopsida</taxon>
        <taxon>eudicotyledons</taxon>
        <taxon>Gunneridae</taxon>
        <taxon>Pentapetalae</taxon>
        <taxon>asterids</taxon>
        <taxon>campanulids</taxon>
        <taxon>Asterales</taxon>
        <taxon>Asteraceae</taxon>
        <taxon>Asteroideae</taxon>
        <taxon>Heliantheae alliance</taxon>
        <taxon>Millerieae</taxon>
        <taxon>Smallanthus</taxon>
    </lineage>
</organism>
<evidence type="ECO:0000313" key="1">
    <source>
        <dbReference type="EMBL" id="KAI3795239.1"/>
    </source>
</evidence>
<dbReference type="EMBL" id="CM042029">
    <property type="protein sequence ID" value="KAI3795239.1"/>
    <property type="molecule type" value="Genomic_DNA"/>
</dbReference>
<comment type="caution">
    <text evidence="1">The sequence shown here is derived from an EMBL/GenBank/DDBJ whole genome shotgun (WGS) entry which is preliminary data.</text>
</comment>
<dbReference type="Proteomes" id="UP001056120">
    <property type="component" value="Linkage Group LG12"/>
</dbReference>
<keyword evidence="2" id="KW-1185">Reference proteome</keyword>
<name>A0ACB9HHE2_9ASTR</name>
<sequence length="167" mass="18330">MQVGNLLHSHQNSCDEEAFPSFVLVNKVDPESGAATVVDSHINHLFFLYLFLVCKAATIWSWSYGSYKSALDLLFCKAATKEPLITGINGRNNIRKRLFTDGPDGYVSVEVSPRLADDTQGTVDAAKWLQKVVDRPYVYIKILATAAYVSSVKDVISLGISVNVSVS</sequence>
<proteinExistence type="predicted"/>
<accession>A0ACB9HHE2</accession>
<gene>
    <name evidence="1" type="ORF">L1987_37888</name>
</gene>
<reference evidence="1 2" key="2">
    <citation type="journal article" date="2022" name="Mol. Ecol. Resour.">
        <title>The genomes of chicory, endive, great burdock and yacon provide insights into Asteraceae paleo-polyploidization history and plant inulin production.</title>
        <authorList>
            <person name="Fan W."/>
            <person name="Wang S."/>
            <person name="Wang H."/>
            <person name="Wang A."/>
            <person name="Jiang F."/>
            <person name="Liu H."/>
            <person name="Zhao H."/>
            <person name="Xu D."/>
            <person name="Zhang Y."/>
        </authorList>
    </citation>
    <scope>NUCLEOTIDE SEQUENCE [LARGE SCALE GENOMIC DNA]</scope>
    <source>
        <strain evidence="2">cv. Yunnan</strain>
        <tissue evidence="1">Leaves</tissue>
    </source>
</reference>